<organism evidence="2 3">
    <name type="scientific">Clostridium cellulovorans (strain ATCC 35296 / DSM 3052 / OCM 3 / 743B)</name>
    <dbReference type="NCBI Taxonomy" id="573061"/>
    <lineage>
        <taxon>Bacteria</taxon>
        <taxon>Bacillati</taxon>
        <taxon>Bacillota</taxon>
        <taxon>Clostridia</taxon>
        <taxon>Eubacteriales</taxon>
        <taxon>Clostridiaceae</taxon>
        <taxon>Clostridium</taxon>
    </lineage>
</organism>
<protein>
    <submittedName>
        <fullName evidence="2">Uncharacterized protein</fullName>
    </submittedName>
</protein>
<dbReference type="STRING" id="573061.Clocel_3214"/>
<keyword evidence="3" id="KW-1185">Reference proteome</keyword>
<sequence>MVMKEKLKHKYDKEKENYKKQGKVTDAPEDTDMHKPVRGLIKK</sequence>
<gene>
    <name evidence="2" type="ordered locus">Clocel_3214</name>
</gene>
<evidence type="ECO:0000256" key="1">
    <source>
        <dbReference type="SAM" id="MobiDB-lite"/>
    </source>
</evidence>
<name>D9SUE5_CLOC7</name>
<reference evidence="2 3" key="1">
    <citation type="submission" date="2010-08" db="EMBL/GenBank/DDBJ databases">
        <title>Complete sequence of Clostridium cellulovorans 743B.</title>
        <authorList>
            <consortium name="US DOE Joint Genome Institute"/>
            <person name="Lucas S."/>
            <person name="Copeland A."/>
            <person name="Lapidus A."/>
            <person name="Cheng J.-F."/>
            <person name="Bruce D."/>
            <person name="Goodwin L."/>
            <person name="Pitluck S."/>
            <person name="Chertkov O."/>
            <person name="Detter J.C."/>
            <person name="Han C."/>
            <person name="Tapia R."/>
            <person name="Land M."/>
            <person name="Hauser L."/>
            <person name="Chang Y.-J."/>
            <person name="Jeffries C."/>
            <person name="Kyrpides N."/>
            <person name="Ivanova N."/>
            <person name="Mikhailova N."/>
            <person name="Hemme C.L."/>
            <person name="Woyke T."/>
        </authorList>
    </citation>
    <scope>NUCLEOTIDE SEQUENCE [LARGE SCALE GENOMIC DNA]</scope>
    <source>
        <strain evidence="3">ATCC 35296 / DSM 3052 / OCM 3 / 743B</strain>
    </source>
</reference>
<dbReference type="KEGG" id="ccb:Clocel_3214"/>
<feature type="compositionally biased region" description="Basic residues" evidence="1">
    <location>
        <begin position="1"/>
        <end position="10"/>
    </location>
</feature>
<dbReference type="AlphaFoldDB" id="D9SUE5"/>
<dbReference type="Proteomes" id="UP000002730">
    <property type="component" value="Chromosome"/>
</dbReference>
<evidence type="ECO:0000313" key="2">
    <source>
        <dbReference type="EMBL" id="ADL52900.1"/>
    </source>
</evidence>
<dbReference type="EMBL" id="CP002160">
    <property type="protein sequence ID" value="ADL52900.1"/>
    <property type="molecule type" value="Genomic_DNA"/>
</dbReference>
<dbReference type="RefSeq" id="WP_010073284.1">
    <property type="nucleotide sequence ID" value="NC_014393.1"/>
</dbReference>
<dbReference type="HOGENOM" id="CLU_3231720_0_0_9"/>
<proteinExistence type="predicted"/>
<evidence type="ECO:0000313" key="3">
    <source>
        <dbReference type="Proteomes" id="UP000002730"/>
    </source>
</evidence>
<accession>D9SUE5</accession>
<feature type="region of interest" description="Disordered" evidence="1">
    <location>
        <begin position="1"/>
        <end position="43"/>
    </location>
</feature>